<dbReference type="PANTHER" id="PTHR39441:SF1">
    <property type="entry name" value="DUF2252 DOMAIN-CONTAINING PROTEIN"/>
    <property type="match status" value="1"/>
</dbReference>
<dbReference type="PANTHER" id="PTHR39441">
    <property type="entry name" value="DUF2252 DOMAIN-CONTAINING PROTEIN"/>
    <property type="match status" value="1"/>
</dbReference>
<evidence type="ECO:0000313" key="1">
    <source>
        <dbReference type="EMBL" id="ASN04658.1"/>
    </source>
</evidence>
<accession>A0A221MAH0</accession>
<gene>
    <name evidence="1" type="ORF">CFK40_06315</name>
</gene>
<dbReference type="Pfam" id="PF10009">
    <property type="entry name" value="DUF2252"/>
    <property type="match status" value="1"/>
</dbReference>
<dbReference type="Proteomes" id="UP000204391">
    <property type="component" value="Chromosome"/>
</dbReference>
<evidence type="ECO:0000313" key="2">
    <source>
        <dbReference type="Proteomes" id="UP000204391"/>
    </source>
</evidence>
<evidence type="ECO:0008006" key="3">
    <source>
        <dbReference type="Google" id="ProtNLM"/>
    </source>
</evidence>
<dbReference type="AlphaFoldDB" id="A0A221MAH0"/>
<sequence length="444" mass="51294">MANEMMEHIVLTRKKLRKETVKTVMKQFDSELLGLDYTNQKRKYKKMLASPFQFYRGSAFLFYYDATQIPFAYHTADDKPTWLQGDLHFENFGAFKNKEGNVVYNTNDFDEGYLGSYFYDVYRMAASIALYSEELGYGEEDQIKLINVYLQAYYKQLLAFVDRDELPGSLTFHEQNTIGPVQMVLKGLPEREVNAVLDAITTVDSGERKFQEKDGLKHLTHKEYNLLKKSWPDYVASIDSDNRQREGFYKIKDVVKKLGAGTGSIGLQRYYILIDGHEDGEDGDLVLEAKEARTPAPNHFFPYDELFSDDSPHHGKRVIIAQKAMQYLVDPYLGYFSIGDHDFYVRENSPYNEGVDPSELMDNEGMESTVELMGKVTAKAHARADEFQFEHESEEEIVKAIGSEYDGFISQLIAASIDYKKQVNKDYRIFSEWCIEEFDLEAKH</sequence>
<dbReference type="EMBL" id="CP022437">
    <property type="protein sequence ID" value="ASN04658.1"/>
    <property type="molecule type" value="Genomic_DNA"/>
</dbReference>
<dbReference type="InterPro" id="IPR018721">
    <property type="entry name" value="DUF2252"/>
</dbReference>
<name>A0A221MAH0_9BACI</name>
<organism evidence="1 2">
    <name type="scientific">Virgibacillus necropolis</name>
    <dbReference type="NCBI Taxonomy" id="163877"/>
    <lineage>
        <taxon>Bacteria</taxon>
        <taxon>Bacillati</taxon>
        <taxon>Bacillota</taxon>
        <taxon>Bacilli</taxon>
        <taxon>Bacillales</taxon>
        <taxon>Bacillaceae</taxon>
        <taxon>Virgibacillus</taxon>
    </lineage>
</organism>
<proteinExistence type="predicted"/>
<keyword evidence="2" id="KW-1185">Reference proteome</keyword>
<reference evidence="1 2" key="1">
    <citation type="journal article" date="2003" name="Int. J. Syst. Evol. Microbiol.">
        <title>Virgibacillus carmonensis sp. nov., Virgibacillus necropolis sp. nov. and Virgibacillus picturae sp. nov., three novel species isolated from deteriorated mural paintings, transfer of the species of the genus salibacillus to Virgibacillus, as Virgibacillus marismortui comb. nov. and Virgibacillus salexigens comb. nov., and emended description of the genus Virgibacillus.</title>
        <authorList>
            <person name="Heyrman J."/>
            <person name="Logan N.A."/>
            <person name="Busse H.J."/>
            <person name="Balcaen A."/>
            <person name="Lebbe L."/>
            <person name="Rodriguez-Diaz M."/>
            <person name="Swings J."/>
            <person name="De Vos P."/>
        </authorList>
    </citation>
    <scope>NUCLEOTIDE SEQUENCE [LARGE SCALE GENOMIC DNA]</scope>
    <source>
        <strain evidence="1 2">LMG 19488</strain>
    </source>
</reference>
<dbReference type="RefSeq" id="WP_089531509.1">
    <property type="nucleotide sequence ID" value="NZ_CP022437.1"/>
</dbReference>
<dbReference type="OrthoDB" id="1491115at2"/>
<dbReference type="KEGG" id="vne:CFK40_06315"/>
<protein>
    <recommendedName>
        <fullName evidence="3">DUF2252 domain-containing protein</fullName>
    </recommendedName>
</protein>